<dbReference type="Proteomes" id="UP001430953">
    <property type="component" value="Unassembled WGS sequence"/>
</dbReference>
<organism evidence="1 2">
    <name type="scientific">Cardiocondyla obscurior</name>
    <dbReference type="NCBI Taxonomy" id="286306"/>
    <lineage>
        <taxon>Eukaryota</taxon>
        <taxon>Metazoa</taxon>
        <taxon>Ecdysozoa</taxon>
        <taxon>Arthropoda</taxon>
        <taxon>Hexapoda</taxon>
        <taxon>Insecta</taxon>
        <taxon>Pterygota</taxon>
        <taxon>Neoptera</taxon>
        <taxon>Endopterygota</taxon>
        <taxon>Hymenoptera</taxon>
        <taxon>Apocrita</taxon>
        <taxon>Aculeata</taxon>
        <taxon>Formicoidea</taxon>
        <taxon>Formicidae</taxon>
        <taxon>Myrmicinae</taxon>
        <taxon>Cardiocondyla</taxon>
    </lineage>
</organism>
<name>A0AAW2EVD9_9HYME</name>
<comment type="caution">
    <text evidence="1">The sequence shown here is derived from an EMBL/GenBank/DDBJ whole genome shotgun (WGS) entry which is preliminary data.</text>
</comment>
<proteinExistence type="predicted"/>
<dbReference type="AlphaFoldDB" id="A0AAW2EVD9"/>
<evidence type="ECO:0000313" key="2">
    <source>
        <dbReference type="Proteomes" id="UP001430953"/>
    </source>
</evidence>
<keyword evidence="2" id="KW-1185">Reference proteome</keyword>
<accession>A0AAW2EVD9</accession>
<evidence type="ECO:0000313" key="1">
    <source>
        <dbReference type="EMBL" id="KAL0107298.1"/>
    </source>
</evidence>
<gene>
    <name evidence="1" type="ORF">PUN28_015675</name>
</gene>
<protein>
    <submittedName>
        <fullName evidence="1">Uncharacterized protein</fullName>
    </submittedName>
</protein>
<sequence length="145" mass="16748">MINLKEIDRYISMYIKYIFPHLRSEKNFLKKPAACRLFSISIVSATRHYSRSDTTRKESLPVLRKAIGRFLHHYSLFSTDPSNERNCFSAMLRALLREMGPPRPLSRLDRSALIVRTAPRVASRAVLASDHFRQSLFAATSRVVH</sequence>
<dbReference type="EMBL" id="JADYXP020000017">
    <property type="protein sequence ID" value="KAL0107298.1"/>
    <property type="molecule type" value="Genomic_DNA"/>
</dbReference>
<reference evidence="1 2" key="1">
    <citation type="submission" date="2023-03" db="EMBL/GenBank/DDBJ databases">
        <title>High recombination rates correlate with genetic variation in Cardiocondyla obscurior ants.</title>
        <authorList>
            <person name="Errbii M."/>
        </authorList>
    </citation>
    <scope>NUCLEOTIDE SEQUENCE [LARGE SCALE GENOMIC DNA]</scope>
    <source>
        <strain evidence="1">Alpha-2009</strain>
        <tissue evidence="1">Whole body</tissue>
    </source>
</reference>